<evidence type="ECO:0000256" key="1">
    <source>
        <dbReference type="SAM" id="SignalP"/>
    </source>
</evidence>
<reference evidence="2" key="1">
    <citation type="submission" date="2012-11" db="EMBL/GenBank/DDBJ databases">
        <authorList>
            <person name="Lucero-Rivera Y.E."/>
            <person name="Tovar-Ramirez D."/>
        </authorList>
    </citation>
    <scope>NUCLEOTIDE SEQUENCE</scope>
    <source>
        <tissue evidence="2">Salivary gland</tissue>
    </source>
</reference>
<dbReference type="AlphaFoldDB" id="L7LYY6"/>
<feature type="chain" id="PRO_5003980790" description="Secreted peptide" evidence="1">
    <location>
        <begin position="29"/>
        <end position="125"/>
    </location>
</feature>
<feature type="signal peptide" evidence="1">
    <location>
        <begin position="1"/>
        <end position="28"/>
    </location>
</feature>
<reference evidence="2" key="2">
    <citation type="journal article" date="2015" name="J. Proteomics">
        <title>Sexual differences in the sialomes of the zebra tick, Rhipicephalus pulchellus.</title>
        <authorList>
            <person name="Tan A.W."/>
            <person name="Francischetti I.M."/>
            <person name="Slovak M."/>
            <person name="Kini R.M."/>
            <person name="Ribeiro J.M."/>
        </authorList>
    </citation>
    <scope>NUCLEOTIDE SEQUENCE</scope>
    <source>
        <tissue evidence="2">Salivary gland</tissue>
    </source>
</reference>
<keyword evidence="1" id="KW-0732">Signal</keyword>
<organism evidence="2">
    <name type="scientific">Rhipicephalus pulchellus</name>
    <name type="common">Yellow backed tick</name>
    <name type="synonym">Dermacentor pulchellus</name>
    <dbReference type="NCBI Taxonomy" id="72859"/>
    <lineage>
        <taxon>Eukaryota</taxon>
        <taxon>Metazoa</taxon>
        <taxon>Ecdysozoa</taxon>
        <taxon>Arthropoda</taxon>
        <taxon>Chelicerata</taxon>
        <taxon>Arachnida</taxon>
        <taxon>Acari</taxon>
        <taxon>Parasitiformes</taxon>
        <taxon>Ixodida</taxon>
        <taxon>Ixodoidea</taxon>
        <taxon>Ixodidae</taxon>
        <taxon>Rhipicephalinae</taxon>
        <taxon>Rhipicephalus</taxon>
        <taxon>Rhipicephalus</taxon>
    </lineage>
</organism>
<evidence type="ECO:0008006" key="3">
    <source>
        <dbReference type="Google" id="ProtNLM"/>
    </source>
</evidence>
<dbReference type="EMBL" id="GACK01008202">
    <property type="protein sequence ID" value="JAA56832.1"/>
    <property type="molecule type" value="mRNA"/>
</dbReference>
<proteinExistence type="evidence at transcript level"/>
<accession>L7LYY6</accession>
<evidence type="ECO:0000313" key="2">
    <source>
        <dbReference type="EMBL" id="JAA56832.1"/>
    </source>
</evidence>
<protein>
    <recommendedName>
        <fullName evidence="3">Secreted peptide</fullName>
    </recommendedName>
</protein>
<sequence>MKLHARQRMLSSLVKTMVGLTLSPLLLSKQIRGSPRARCERGRRFGACTCSTRSFGSCGTSASSNCCCSMGRNWALEVRHSISRDEALVTWCSRSLELRVSALCSILRTRRSAARAVSTVPSPCK</sequence>
<name>L7LYY6_RHIPC</name>